<dbReference type="EMBL" id="NHTK01004933">
    <property type="protein sequence ID" value="PPQ84146.1"/>
    <property type="molecule type" value="Genomic_DNA"/>
</dbReference>
<evidence type="ECO:0000313" key="2">
    <source>
        <dbReference type="EMBL" id="PPQ84146.1"/>
    </source>
</evidence>
<feature type="compositionally biased region" description="Acidic residues" evidence="1">
    <location>
        <begin position="28"/>
        <end position="46"/>
    </location>
</feature>
<evidence type="ECO:0000313" key="3">
    <source>
        <dbReference type="Proteomes" id="UP000284842"/>
    </source>
</evidence>
<dbReference type="InParanoid" id="A0A409X083"/>
<sequence length="205" mass="23638">MQQTKKPRYSEFLDLEATVDSGSNSKEDNEEKEDDLDFIDDYNLDLEEYHPPNIPQVWDEREKDQEGSEDEGVSADDENGKDGSDKEGKRAWEDSDIDPVMVEIVESIRLSRAMSGTCWRIACKPGKEPTVGQNLMDRILGVFEDSLFVWSVPPFCRCGWAYIQIPEDTIPLFHHLLKNTPHVLRNREGVIVQSLTYEQWDEDLL</sequence>
<dbReference type="AlphaFoldDB" id="A0A409X083"/>
<evidence type="ECO:0008006" key="4">
    <source>
        <dbReference type="Google" id="ProtNLM"/>
    </source>
</evidence>
<feature type="region of interest" description="Disordered" evidence="1">
    <location>
        <begin position="1"/>
        <end position="93"/>
    </location>
</feature>
<comment type="caution">
    <text evidence="2">The sequence shown here is derived from an EMBL/GenBank/DDBJ whole genome shotgun (WGS) entry which is preliminary data.</text>
</comment>
<name>A0A409X083_9AGAR</name>
<proteinExistence type="predicted"/>
<feature type="compositionally biased region" description="Basic and acidic residues" evidence="1">
    <location>
        <begin position="78"/>
        <end position="93"/>
    </location>
</feature>
<keyword evidence="3" id="KW-1185">Reference proteome</keyword>
<dbReference type="Proteomes" id="UP000284842">
    <property type="component" value="Unassembled WGS sequence"/>
</dbReference>
<accession>A0A409X083</accession>
<feature type="compositionally biased region" description="Acidic residues" evidence="1">
    <location>
        <begin position="67"/>
        <end position="77"/>
    </location>
</feature>
<gene>
    <name evidence="2" type="ORF">CVT24_002214</name>
</gene>
<organism evidence="2 3">
    <name type="scientific">Panaeolus cyanescens</name>
    <dbReference type="NCBI Taxonomy" id="181874"/>
    <lineage>
        <taxon>Eukaryota</taxon>
        <taxon>Fungi</taxon>
        <taxon>Dikarya</taxon>
        <taxon>Basidiomycota</taxon>
        <taxon>Agaricomycotina</taxon>
        <taxon>Agaricomycetes</taxon>
        <taxon>Agaricomycetidae</taxon>
        <taxon>Agaricales</taxon>
        <taxon>Agaricineae</taxon>
        <taxon>Galeropsidaceae</taxon>
        <taxon>Panaeolus</taxon>
    </lineage>
</organism>
<feature type="non-terminal residue" evidence="2">
    <location>
        <position position="205"/>
    </location>
</feature>
<reference evidence="2 3" key="1">
    <citation type="journal article" date="2018" name="Evol. Lett.">
        <title>Horizontal gene cluster transfer increased hallucinogenic mushroom diversity.</title>
        <authorList>
            <person name="Reynolds H.T."/>
            <person name="Vijayakumar V."/>
            <person name="Gluck-Thaler E."/>
            <person name="Korotkin H.B."/>
            <person name="Matheny P.B."/>
            <person name="Slot J.C."/>
        </authorList>
    </citation>
    <scope>NUCLEOTIDE SEQUENCE [LARGE SCALE GENOMIC DNA]</scope>
    <source>
        <strain evidence="2 3">2629</strain>
    </source>
</reference>
<protein>
    <recommendedName>
        <fullName evidence="4">NGN domain-containing protein</fullName>
    </recommendedName>
</protein>
<evidence type="ECO:0000256" key="1">
    <source>
        <dbReference type="SAM" id="MobiDB-lite"/>
    </source>
</evidence>